<keyword evidence="1" id="KW-0472">Membrane</keyword>
<dbReference type="PANTHER" id="PTHR35041:SF6">
    <property type="entry name" value="FORMYLMETHIONINE DEFORMYLASE-LIKE PROTEIN-RELATED"/>
    <property type="match status" value="1"/>
</dbReference>
<accession>A0AAE0WNL1</accession>
<evidence type="ECO:0000313" key="2">
    <source>
        <dbReference type="EMBL" id="KAK3675115.1"/>
    </source>
</evidence>
<feature type="transmembrane region" description="Helical" evidence="1">
    <location>
        <begin position="590"/>
        <end position="613"/>
    </location>
</feature>
<dbReference type="AlphaFoldDB" id="A0AAE0WNL1"/>
<gene>
    <name evidence="2" type="ORF">LTR78_005049</name>
</gene>
<organism evidence="2 3">
    <name type="scientific">Recurvomyces mirabilis</name>
    <dbReference type="NCBI Taxonomy" id="574656"/>
    <lineage>
        <taxon>Eukaryota</taxon>
        <taxon>Fungi</taxon>
        <taxon>Dikarya</taxon>
        <taxon>Ascomycota</taxon>
        <taxon>Pezizomycotina</taxon>
        <taxon>Dothideomycetes</taxon>
        <taxon>Dothideomycetidae</taxon>
        <taxon>Mycosphaerellales</taxon>
        <taxon>Teratosphaeriaceae</taxon>
        <taxon>Recurvomyces</taxon>
    </lineage>
</organism>
<name>A0AAE0WNL1_9PEZI</name>
<comment type="caution">
    <text evidence="2">The sequence shown here is derived from an EMBL/GenBank/DDBJ whole genome shotgun (WGS) entry which is preliminary data.</text>
</comment>
<feature type="transmembrane region" description="Helical" evidence="1">
    <location>
        <begin position="47"/>
        <end position="68"/>
    </location>
</feature>
<dbReference type="PANTHER" id="PTHR35041">
    <property type="entry name" value="MEDIATOR OF RNA POLYMERASE II TRANSCRIPTION SUBUNIT 1"/>
    <property type="match status" value="1"/>
</dbReference>
<sequence>MLLALTCGALLATGHHLFYLSLAGEVAPTGSYNLAGATVSKQQFNTAAGTAFAFLVKAMLALAVTVAYTQTFWRALQVSHKGLKLPSIDTMHGVLANAADLFKVHVWWKRPLLLLLAIIAWYMSWCIPVASIVTPSTLSVESALVQPAPLIPAHVPKFDFVNLNFLAGMRGSGPSNENYTQYCYEGPGQLVQRIASAVAAQGQILPISPPASNTSWTLDYSGPALQCSNVIGQQRTAIWDNIFEYLNNATRCRNSPGYLSWVEISQTAPYPFAYSNGSMRLADSSLSSGIPTALWVATIPEMFTSILMGDELYPGACMMQVQFGRAKNVSDTMGYKKTAEATYFGNATLLRCTALNASQTASFDYTNGFQHVDSKLTNATEVEPVVPVSCVTGPADLYQGPNSHYTQAMADWSLANLNNGSCSTLNMIGQQCVFQPDLAKLLSYQAITDAFNRKIIGSIGLGDGTTTVPTLTTTSAITESILMDTAELDFVARWRFGSTLDPNSVGLDLQSMVQAGRGTLMSGLVSTNTTGTRGNLQKTLEELFQNITLSLLSEQYLQANASSPYASPALINVALQTYRNTYVYSRTTLWIAYGLALLFAALAVTIGLASILLMGSAFENTFSTIVRVGRISMVTEDIDECDGRGTAPLPGHLRKARMVMDENGPTLIQEVVKCK</sequence>
<dbReference type="Proteomes" id="UP001274830">
    <property type="component" value="Unassembled WGS sequence"/>
</dbReference>
<reference evidence="2" key="1">
    <citation type="submission" date="2023-07" db="EMBL/GenBank/DDBJ databases">
        <title>Black Yeasts Isolated from many extreme environments.</title>
        <authorList>
            <person name="Coleine C."/>
            <person name="Stajich J.E."/>
            <person name="Selbmann L."/>
        </authorList>
    </citation>
    <scope>NUCLEOTIDE SEQUENCE</scope>
    <source>
        <strain evidence="2">CCFEE 5485</strain>
    </source>
</reference>
<proteinExistence type="predicted"/>
<keyword evidence="3" id="KW-1185">Reference proteome</keyword>
<keyword evidence="1" id="KW-1133">Transmembrane helix</keyword>
<feature type="transmembrane region" description="Helical" evidence="1">
    <location>
        <begin position="112"/>
        <end position="133"/>
    </location>
</feature>
<evidence type="ECO:0000256" key="1">
    <source>
        <dbReference type="SAM" id="Phobius"/>
    </source>
</evidence>
<evidence type="ECO:0000313" key="3">
    <source>
        <dbReference type="Proteomes" id="UP001274830"/>
    </source>
</evidence>
<dbReference type="EMBL" id="JAUTXT010000016">
    <property type="protein sequence ID" value="KAK3675115.1"/>
    <property type="molecule type" value="Genomic_DNA"/>
</dbReference>
<keyword evidence="1" id="KW-0812">Transmembrane</keyword>
<protein>
    <submittedName>
        <fullName evidence="2">Uncharacterized protein</fullName>
    </submittedName>
</protein>